<dbReference type="UniPathway" id="UPA00059">
    <property type="reaction ID" value="UER00104"/>
</dbReference>
<keyword evidence="7 12" id="KW-0479">Metal-binding</keyword>
<dbReference type="GO" id="GO:0050992">
    <property type="term" value="P:dimethylallyl diphosphate biosynthetic process"/>
    <property type="evidence" value="ECO:0007669"/>
    <property type="project" value="UniProtKB-UniRule"/>
</dbReference>
<dbReference type="Gene3D" id="1.10.600.10">
    <property type="entry name" value="Farnesyl Diphosphate Synthase"/>
    <property type="match status" value="1"/>
</dbReference>
<keyword evidence="15" id="KW-1185">Reference proteome</keyword>
<evidence type="ECO:0000256" key="5">
    <source>
        <dbReference type="ARBA" id="ARBA00022490"/>
    </source>
</evidence>
<keyword evidence="11 12" id="KW-0413">Isomerase</keyword>
<dbReference type="Pfam" id="PF00293">
    <property type="entry name" value="NUDIX"/>
    <property type="match status" value="1"/>
</dbReference>
<dbReference type="PATRIC" id="fig|2041.4.peg.3460"/>
<name>A0A0U4D018_9ACTN</name>
<gene>
    <name evidence="12" type="primary">idi</name>
    <name evidence="14" type="ORF">AERYTH_16540</name>
</gene>
<feature type="binding site" evidence="12">
    <location>
        <position position="74"/>
    </location>
    <ligand>
        <name>Mn(2+)</name>
        <dbReference type="ChEBI" id="CHEBI:29035"/>
    </ligand>
</feature>
<dbReference type="NCBIfam" id="NF002995">
    <property type="entry name" value="PRK03759.1"/>
    <property type="match status" value="1"/>
</dbReference>
<evidence type="ECO:0000256" key="10">
    <source>
        <dbReference type="ARBA" id="ARBA00023229"/>
    </source>
</evidence>
<evidence type="ECO:0000256" key="3">
    <source>
        <dbReference type="ARBA" id="ARBA00007579"/>
    </source>
</evidence>
<dbReference type="EMBL" id="CP011502">
    <property type="protein sequence ID" value="ALX06189.1"/>
    <property type="molecule type" value="Genomic_DNA"/>
</dbReference>
<evidence type="ECO:0000313" key="15">
    <source>
        <dbReference type="Proteomes" id="UP000067689"/>
    </source>
</evidence>
<dbReference type="SUPFAM" id="SSF48576">
    <property type="entry name" value="Terpenoid synthases"/>
    <property type="match status" value="1"/>
</dbReference>
<dbReference type="InterPro" id="IPR008949">
    <property type="entry name" value="Isoprenoid_synthase_dom_sf"/>
</dbReference>
<dbReference type="PROSITE" id="PS51462">
    <property type="entry name" value="NUDIX"/>
    <property type="match status" value="1"/>
</dbReference>
<comment type="cofactor">
    <cofactor evidence="12">
        <name>Mg(2+)</name>
        <dbReference type="ChEBI" id="CHEBI:18420"/>
    </cofactor>
    <text evidence="12">Binds 1 Mg(2+) ion per subunit. The magnesium ion binds only when substrate is bound.</text>
</comment>
<evidence type="ECO:0000256" key="8">
    <source>
        <dbReference type="ARBA" id="ARBA00022842"/>
    </source>
</evidence>
<dbReference type="GO" id="GO:0004452">
    <property type="term" value="F:isopentenyl-diphosphate delta-isomerase activity"/>
    <property type="evidence" value="ECO:0007669"/>
    <property type="project" value="UniProtKB-UniRule"/>
</dbReference>
<evidence type="ECO:0000313" key="14">
    <source>
        <dbReference type="EMBL" id="ALX06189.1"/>
    </source>
</evidence>
<dbReference type="HAMAP" id="MF_00202">
    <property type="entry name" value="Idi"/>
    <property type="match status" value="1"/>
</dbReference>
<dbReference type="Gene3D" id="3.90.79.10">
    <property type="entry name" value="Nucleoside Triphosphate Pyrophosphohydrolase"/>
    <property type="match status" value="1"/>
</dbReference>
<dbReference type="SFLD" id="SFLDS00005">
    <property type="entry name" value="Isoprenoid_Synthase_Type_I"/>
    <property type="match status" value="1"/>
</dbReference>
<dbReference type="InterPro" id="IPR015797">
    <property type="entry name" value="NUDIX_hydrolase-like_dom_sf"/>
</dbReference>
<evidence type="ECO:0000256" key="2">
    <source>
        <dbReference type="ARBA" id="ARBA00006706"/>
    </source>
</evidence>
<feature type="binding site" evidence="12">
    <location>
        <position position="119"/>
    </location>
    <ligand>
        <name>Mn(2+)</name>
        <dbReference type="ChEBI" id="CHEBI:29035"/>
    </ligand>
</feature>
<comment type="catalytic activity">
    <reaction evidence="12">
        <text>isopentenyl diphosphate = dimethylallyl diphosphate</text>
        <dbReference type="Rhea" id="RHEA:23284"/>
        <dbReference type="ChEBI" id="CHEBI:57623"/>
        <dbReference type="ChEBI" id="CHEBI:128769"/>
        <dbReference type="EC" id="5.3.3.2"/>
    </reaction>
</comment>
<dbReference type="GO" id="GO:0046872">
    <property type="term" value="F:metal ion binding"/>
    <property type="evidence" value="ECO:0007669"/>
    <property type="project" value="UniProtKB-KW"/>
</dbReference>
<evidence type="ECO:0000256" key="1">
    <source>
        <dbReference type="ARBA" id="ARBA00004826"/>
    </source>
</evidence>
<comment type="cofactor">
    <cofactor evidence="12">
        <name>Mn(2+)</name>
        <dbReference type="ChEBI" id="CHEBI:29035"/>
    </cofactor>
    <text evidence="12">Binds 1 Mn(2+) ion per subunit.</text>
</comment>
<dbReference type="InterPro" id="IPR033749">
    <property type="entry name" value="Polyprenyl_synt_CS"/>
</dbReference>
<dbReference type="GO" id="GO:0005737">
    <property type="term" value="C:cytoplasm"/>
    <property type="evidence" value="ECO:0007669"/>
    <property type="project" value="UniProtKB-SubCell"/>
</dbReference>
<protein>
    <recommendedName>
        <fullName evidence="4 12">Isopentenyl-diphosphate Delta-isomerase</fullName>
        <shortName evidence="12">IPP isomerase</shortName>
        <ecNumber evidence="4 12">5.3.3.2</ecNumber>
    </recommendedName>
    <alternativeName>
        <fullName evidence="12">IPP:DMAPP isomerase</fullName>
    </alternativeName>
    <alternativeName>
        <fullName evidence="12">Isopentenyl pyrophosphate isomerase</fullName>
    </alternativeName>
</protein>
<feature type="binding site" evidence="12">
    <location>
        <position position="92"/>
    </location>
    <ligand>
        <name>Mg(2+)</name>
        <dbReference type="ChEBI" id="CHEBI:18420"/>
    </ligand>
</feature>
<feature type="active site" evidence="12">
    <location>
        <position position="72"/>
    </location>
</feature>
<dbReference type="EC" id="5.3.3.2" evidence="4 12"/>
<dbReference type="PANTHER" id="PTHR12001:SF85">
    <property type="entry name" value="SHORT CHAIN ISOPRENYL DIPHOSPHATE SYNTHASE"/>
    <property type="match status" value="1"/>
</dbReference>
<evidence type="ECO:0000256" key="4">
    <source>
        <dbReference type="ARBA" id="ARBA00012057"/>
    </source>
</evidence>
<comment type="pathway">
    <text evidence="1 12">Isoprenoid biosynthesis; dimethylallyl diphosphate biosynthesis; dimethylallyl diphosphate from isopentenyl diphosphate: step 1/1.</text>
</comment>
<keyword evidence="9 12" id="KW-0464">Manganese</keyword>
<dbReference type="PROSITE" id="PS00723">
    <property type="entry name" value="POLYPRENYL_SYNTHASE_1"/>
    <property type="match status" value="1"/>
</dbReference>
<reference evidence="14 15" key="1">
    <citation type="journal article" date="1991" name="Int. J. Syst. Bacteriol.">
        <title>Description of the erythromycin-producing bacterium Arthrobacter sp. strain NRRL B-3381 as Aeromicrobium erythreum gen. nov., sp. nov.</title>
        <authorList>
            <person name="Miller E.S."/>
            <person name="Woese C.R."/>
            <person name="Brenner S."/>
        </authorList>
    </citation>
    <scope>NUCLEOTIDE SEQUENCE [LARGE SCALE GENOMIC DNA]</scope>
    <source>
        <strain evidence="14 15">AR18</strain>
    </source>
</reference>
<evidence type="ECO:0000256" key="12">
    <source>
        <dbReference type="HAMAP-Rule" id="MF_00202"/>
    </source>
</evidence>
<evidence type="ECO:0000256" key="9">
    <source>
        <dbReference type="ARBA" id="ARBA00023211"/>
    </source>
</evidence>
<dbReference type="OrthoDB" id="9809458at2"/>
<dbReference type="CDD" id="cd02885">
    <property type="entry name" value="NUDIX_IPP_Isomerase"/>
    <property type="match status" value="1"/>
</dbReference>
<keyword evidence="8 12" id="KW-0460">Magnesium</keyword>
<dbReference type="KEGG" id="aer:AERYTH_16540"/>
<dbReference type="InterPro" id="IPR056375">
    <property type="entry name" value="Idi_bact"/>
</dbReference>
<dbReference type="STRING" id="2041.AERYTH_16540"/>
<dbReference type="SUPFAM" id="SSF55811">
    <property type="entry name" value="Nudix"/>
    <property type="match status" value="1"/>
</dbReference>
<dbReference type="InterPro" id="IPR000092">
    <property type="entry name" value="Polyprenyl_synt"/>
</dbReference>
<dbReference type="NCBIfam" id="TIGR02150">
    <property type="entry name" value="IPP_isom_1"/>
    <property type="match status" value="1"/>
</dbReference>
<dbReference type="PANTHER" id="PTHR12001">
    <property type="entry name" value="GERANYLGERANYL PYROPHOSPHATE SYNTHASE"/>
    <property type="match status" value="1"/>
</dbReference>
<feature type="active site" evidence="12">
    <location>
        <position position="121"/>
    </location>
</feature>
<dbReference type="InterPro" id="IPR011876">
    <property type="entry name" value="IsopentenylPP_isomerase_typ1"/>
</dbReference>
<organism evidence="14 15">
    <name type="scientific">Aeromicrobium erythreum</name>
    <dbReference type="NCBI Taxonomy" id="2041"/>
    <lineage>
        <taxon>Bacteria</taxon>
        <taxon>Bacillati</taxon>
        <taxon>Actinomycetota</taxon>
        <taxon>Actinomycetes</taxon>
        <taxon>Propionibacteriales</taxon>
        <taxon>Nocardioidaceae</taxon>
        <taxon>Aeromicrobium</taxon>
    </lineage>
</organism>
<evidence type="ECO:0000256" key="11">
    <source>
        <dbReference type="ARBA" id="ARBA00023235"/>
    </source>
</evidence>
<feature type="binding site" evidence="12">
    <location>
        <position position="37"/>
    </location>
    <ligand>
        <name>Mn(2+)</name>
        <dbReference type="ChEBI" id="CHEBI:29035"/>
    </ligand>
</feature>
<evidence type="ECO:0000256" key="6">
    <source>
        <dbReference type="ARBA" id="ARBA00022679"/>
    </source>
</evidence>
<evidence type="ECO:0000259" key="13">
    <source>
        <dbReference type="PROSITE" id="PS51462"/>
    </source>
</evidence>
<dbReference type="Pfam" id="PF00348">
    <property type="entry name" value="polyprenyl_synt"/>
    <property type="match status" value="1"/>
</dbReference>
<sequence>MTAIESEQDLVVLLDDDGTPTGTAPRLDVHGADTPLHQAFSVHLFDDAGRVLLTRRALSKRTWPGVWTNSCCGHPRPGEAVEDAVRRRVREELGVEVRDLRLLLPDFRYRAVDASGVVENEVCPVFVARADGPLSPDPDEVGEHAWVAWSDLVAAARATPAVYSPWSVLQVPQLDAERARLPLGPPPAGRLESSDADAPVRVTLDAVSDLLSAELAWMGTVWEGLAPAGTPGPLTDDLPGWLHTLLQGRGKRLRPQMCHWGFVAAGGTLATPAHDDVVRVAAALETLHLFALVHDDVMDQSGERRGAAAAHVVAAAQHRAARAHGDATRFGENVAILLGDLAHHEADRLVHTLPAVLRESWYQLTLELIAGQRADLTGAASRRTDLAHVEAVAVLKSGAYTVARPLQLGAIAAGATAAQREVLDRFGLHLGRAFAWRDDVLGVWGDPDVTGKPSGDDLREGKTTMIWALGAERLTGEAAAAMTRVGTAEARPGDVALLQRALEESGVRQDVEQRIVDETERAEQALVGSPLTAAGVAGLRAVARTVSWRSA</sequence>
<keyword evidence="5 12" id="KW-0963">Cytoplasm</keyword>
<dbReference type="InterPro" id="IPR000086">
    <property type="entry name" value="NUDIX_hydrolase_dom"/>
</dbReference>
<feature type="binding site" evidence="12">
    <location>
        <position position="30"/>
    </location>
    <ligand>
        <name>Mn(2+)</name>
        <dbReference type="ChEBI" id="CHEBI:29035"/>
    </ligand>
</feature>
<feature type="domain" description="Nudix hydrolase" evidence="13">
    <location>
        <begin position="35"/>
        <end position="169"/>
    </location>
</feature>
<comment type="subcellular location">
    <subcellularLocation>
        <location evidence="12">Cytoplasm</location>
    </subcellularLocation>
</comment>
<dbReference type="Proteomes" id="UP000067689">
    <property type="component" value="Chromosome"/>
</dbReference>
<feature type="binding site" evidence="12">
    <location>
        <position position="121"/>
    </location>
    <ligand>
        <name>Mn(2+)</name>
        <dbReference type="ChEBI" id="CHEBI:29035"/>
    </ligand>
</feature>
<dbReference type="AlphaFoldDB" id="A0A0U4D018"/>
<proteinExistence type="inferred from homology"/>
<accession>A0A0U4D018</accession>
<keyword evidence="6" id="KW-0808">Transferase</keyword>
<dbReference type="GO" id="GO:0004659">
    <property type="term" value="F:prenyltransferase activity"/>
    <property type="evidence" value="ECO:0007669"/>
    <property type="project" value="InterPro"/>
</dbReference>
<keyword evidence="10 12" id="KW-0414">Isoprene biosynthesis</keyword>
<comment type="similarity">
    <text evidence="2">Belongs to the FPP/GGPP synthase family.</text>
</comment>
<comment type="function">
    <text evidence="12">Catalyzes the 1,3-allylic rearrangement of the homoallylic substrate isopentenyl (IPP) to its highly electrophilic allylic isomer, dimethylallyl diphosphate (DMAPP).</text>
</comment>
<comment type="similarity">
    <text evidence="3 12">Belongs to the IPP isomerase type 1 family.</text>
</comment>
<evidence type="ECO:0000256" key="7">
    <source>
        <dbReference type="ARBA" id="ARBA00022723"/>
    </source>
</evidence>
<dbReference type="FunFam" id="3.90.79.10:FF:000009">
    <property type="entry name" value="Isopentenyl-diphosphate Delta-isomerase"/>
    <property type="match status" value="1"/>
</dbReference>
<dbReference type="GO" id="GO:0008299">
    <property type="term" value="P:isoprenoid biosynthetic process"/>
    <property type="evidence" value="ECO:0007669"/>
    <property type="project" value="UniProtKB-UniRule"/>
</dbReference>